<keyword evidence="1" id="KW-0732">Signal</keyword>
<evidence type="ECO:0000256" key="1">
    <source>
        <dbReference type="SAM" id="SignalP"/>
    </source>
</evidence>
<dbReference type="Proteomes" id="UP001165296">
    <property type="component" value="Unassembled WGS sequence"/>
</dbReference>
<name>A0ABS8AKX6_9BACT</name>
<feature type="chain" id="PRO_5047370228" description="DUF4292 domain-containing protein" evidence="1">
    <location>
        <begin position="26"/>
        <end position="291"/>
    </location>
</feature>
<protein>
    <recommendedName>
        <fullName evidence="4">DUF4292 domain-containing protein</fullName>
    </recommendedName>
</protein>
<sequence>MLLTALRFPLVAALGLLLACSPATDEPQNTTLQTTTPTRTKGPFVGTLRFLERRAGLGRISTKYVTLTLDGHRIRRDVRTNSFADSTDRYGIIADLRTDSVTYYVQNQFRNVHCSLKRTDYLARVAANEPILTSLDLRPYGTVFEALPAETHALTQELKTGLTLGALVDCSAMLFFFPDRTRCEVIYSEQVRVAKPLIDLVEYNSPRVLPTLALAVHYTPPPLAQNAGLLDKARYRLRQEMYAGYDLDGLTETPPWSKAFDLPAGSSYAGTAEDLQEVERQSTNSSHHHHH</sequence>
<gene>
    <name evidence="2" type="ORF">LGH74_02585</name>
</gene>
<evidence type="ECO:0000313" key="2">
    <source>
        <dbReference type="EMBL" id="MCB2406853.1"/>
    </source>
</evidence>
<comment type="caution">
    <text evidence="2">The sequence shown here is derived from an EMBL/GenBank/DDBJ whole genome shotgun (WGS) entry which is preliminary data.</text>
</comment>
<dbReference type="RefSeq" id="WP_226171514.1">
    <property type="nucleotide sequence ID" value="NZ_JAJADR010000001.1"/>
</dbReference>
<proteinExistence type="predicted"/>
<feature type="signal peptide" evidence="1">
    <location>
        <begin position="1"/>
        <end position="25"/>
    </location>
</feature>
<reference evidence="2" key="1">
    <citation type="submission" date="2021-10" db="EMBL/GenBank/DDBJ databases">
        <authorList>
            <person name="Dean J.D."/>
            <person name="Kim M.K."/>
            <person name="Newey C.N."/>
            <person name="Stoker T.S."/>
            <person name="Thompson D.W."/>
            <person name="Grose J.H."/>
        </authorList>
    </citation>
    <scope>NUCLEOTIDE SEQUENCE</scope>
    <source>
        <strain evidence="2">BT178</strain>
    </source>
</reference>
<accession>A0ABS8AKX6</accession>
<keyword evidence="3" id="KW-1185">Reference proteome</keyword>
<evidence type="ECO:0008006" key="4">
    <source>
        <dbReference type="Google" id="ProtNLM"/>
    </source>
</evidence>
<dbReference type="EMBL" id="JAJADR010000001">
    <property type="protein sequence ID" value="MCB2406853.1"/>
    <property type="molecule type" value="Genomic_DNA"/>
</dbReference>
<organism evidence="2 3">
    <name type="scientific">Hymenobacter lucidus</name>
    <dbReference type="NCBI Taxonomy" id="2880930"/>
    <lineage>
        <taxon>Bacteria</taxon>
        <taxon>Pseudomonadati</taxon>
        <taxon>Bacteroidota</taxon>
        <taxon>Cytophagia</taxon>
        <taxon>Cytophagales</taxon>
        <taxon>Hymenobacteraceae</taxon>
        <taxon>Hymenobacter</taxon>
    </lineage>
</organism>
<dbReference type="PROSITE" id="PS51257">
    <property type="entry name" value="PROKAR_LIPOPROTEIN"/>
    <property type="match status" value="1"/>
</dbReference>
<evidence type="ECO:0000313" key="3">
    <source>
        <dbReference type="Proteomes" id="UP001165296"/>
    </source>
</evidence>